<evidence type="ECO:0008006" key="3">
    <source>
        <dbReference type="Google" id="ProtNLM"/>
    </source>
</evidence>
<dbReference type="InterPro" id="IPR006626">
    <property type="entry name" value="PbH1"/>
</dbReference>
<name>A0ABX8P4Y1_9PSED</name>
<keyword evidence="2" id="KW-1185">Reference proteome</keyword>
<evidence type="ECO:0000313" key="1">
    <source>
        <dbReference type="EMBL" id="QXH68614.1"/>
    </source>
</evidence>
<dbReference type="SMART" id="SM00710">
    <property type="entry name" value="PbH1"/>
    <property type="match status" value="6"/>
</dbReference>
<protein>
    <recommendedName>
        <fullName evidence="3">Mannuronan 5-epimerase</fullName>
    </recommendedName>
</protein>
<proteinExistence type="predicted"/>
<dbReference type="RefSeq" id="WP_217855911.1">
    <property type="nucleotide sequence ID" value="NZ_CP077079.1"/>
</dbReference>
<organism evidence="1 2">
    <name type="scientific">Pseudomonas asgharzadehiana</name>
    <dbReference type="NCBI Taxonomy" id="2842349"/>
    <lineage>
        <taxon>Bacteria</taxon>
        <taxon>Pseudomonadati</taxon>
        <taxon>Pseudomonadota</taxon>
        <taxon>Gammaproteobacteria</taxon>
        <taxon>Pseudomonadales</taxon>
        <taxon>Pseudomonadaceae</taxon>
        <taxon>Pseudomonas</taxon>
    </lineage>
</organism>
<sequence length="717" mass="76871">MTVNTIDSIAEFDTNGVTTNFPFYFKFLANEDLVVTYVNPAGVSSTLTLGSQYTVNGAGNDAGGSIVTTSALAGPGQLVVSREMLAYQQTSLRNQGKFLAETHEDVFDRLTMLFQQGLSIAKRALMRKPGTDYFDAENRNISNLADPVAPKDAVNKGWLATYLEAFTGAIVSTASIPYDTFTLFDFLRFWNARAVDSIAELRLLSSARNQKAHVYGYYDKGDGGGGYYYVDTTDTTSADNGGTVIVGIDGARWKSSRTRVVTLRQFGAKGIGTDDTAAMQAAIYSGAKKVKYGSGTYGVGAAGLTGVASQIWEGDGDLVCILKMLVPPTLDMVYIQQKTNFDISGICFDGNGQLTAGVGHFPSLLPCVHISECSQFKVVDCRFIGFYNMGLLANVVSKSSIRGNHLDRGGNDTFINHGIGVSGESSDMRIEGNRCYYCQISVNAINTIIDGNIVTGWGFSAGINTQATSSCYNLTITNNICHDSRQEADVSPYWPQGIENWAPNSIITGNICYGNFGDGIGNGGKNCLIANNICYNNRSYGIFNAYQDATYNASGTLVVNNKMYDTRVGGFRYQQGGYAEQPGGLTGIMFSDNQATNNIGANVFNCTDRATAAQYDWIPITVFTNSWLDYGGGTFSPVSYYKDTDGIVHLRGAIKSGTVAAAAFLLPAGFRPAGNSYFPCVSNNAFGFFNITTGGGVVLQVGSNSYASLDGISFRAA</sequence>
<dbReference type="EMBL" id="CP077079">
    <property type="protein sequence ID" value="QXH68614.1"/>
    <property type="molecule type" value="Genomic_DNA"/>
</dbReference>
<accession>A0ABX8P4Y1</accession>
<gene>
    <name evidence="1" type="ORF">KSS96_06695</name>
</gene>
<dbReference type="Proteomes" id="UP000886848">
    <property type="component" value="Chromosome"/>
</dbReference>
<evidence type="ECO:0000313" key="2">
    <source>
        <dbReference type="Proteomes" id="UP000886848"/>
    </source>
</evidence>
<reference evidence="1" key="1">
    <citation type="journal article" date="2021" name="Microorganisms">
        <title>The Ever-Expanding Pseudomonas Genus: Description of 43 New Species and Partition of the Pseudomonas putida Group.</title>
        <authorList>
            <person name="Girard L."/>
            <person name="Lood C."/>
            <person name="Hofte M."/>
            <person name="Vandamme P."/>
            <person name="Rokni-Zadeh H."/>
            <person name="van Noort V."/>
            <person name="Lavigne R."/>
            <person name="De Mot R."/>
        </authorList>
    </citation>
    <scope>NUCLEOTIDE SEQUENCE</scope>
    <source>
        <strain evidence="1">SWRI132</strain>
    </source>
</reference>